<dbReference type="EMBL" id="GL732533">
    <property type="protein sequence ID" value="EFX85036.1"/>
    <property type="molecule type" value="Genomic_DNA"/>
</dbReference>
<feature type="region of interest" description="Disordered" evidence="1">
    <location>
        <begin position="76"/>
        <end position="95"/>
    </location>
</feature>
<evidence type="ECO:0000256" key="1">
    <source>
        <dbReference type="SAM" id="MobiDB-lite"/>
    </source>
</evidence>
<evidence type="ECO:0000313" key="3">
    <source>
        <dbReference type="Proteomes" id="UP000000305"/>
    </source>
</evidence>
<gene>
    <name evidence="2" type="ORF">DAPPUDRAFT_238370</name>
</gene>
<dbReference type="KEGG" id="dpx:DAPPUDRAFT_238370"/>
<dbReference type="Proteomes" id="UP000000305">
    <property type="component" value="Unassembled WGS sequence"/>
</dbReference>
<dbReference type="InParanoid" id="E9G683"/>
<accession>E9G683</accession>
<organism evidence="2 3">
    <name type="scientific">Daphnia pulex</name>
    <name type="common">Water flea</name>
    <dbReference type="NCBI Taxonomy" id="6669"/>
    <lineage>
        <taxon>Eukaryota</taxon>
        <taxon>Metazoa</taxon>
        <taxon>Ecdysozoa</taxon>
        <taxon>Arthropoda</taxon>
        <taxon>Crustacea</taxon>
        <taxon>Branchiopoda</taxon>
        <taxon>Diplostraca</taxon>
        <taxon>Cladocera</taxon>
        <taxon>Anomopoda</taxon>
        <taxon>Daphniidae</taxon>
        <taxon>Daphnia</taxon>
    </lineage>
</organism>
<proteinExistence type="predicted"/>
<dbReference type="AlphaFoldDB" id="E9G683"/>
<reference evidence="2 3" key="1">
    <citation type="journal article" date="2011" name="Science">
        <title>The ecoresponsive genome of Daphnia pulex.</title>
        <authorList>
            <person name="Colbourne J.K."/>
            <person name="Pfrender M.E."/>
            <person name="Gilbert D."/>
            <person name="Thomas W.K."/>
            <person name="Tucker A."/>
            <person name="Oakley T.H."/>
            <person name="Tokishita S."/>
            <person name="Aerts A."/>
            <person name="Arnold G.J."/>
            <person name="Basu M.K."/>
            <person name="Bauer D.J."/>
            <person name="Caceres C.E."/>
            <person name="Carmel L."/>
            <person name="Casola C."/>
            <person name="Choi J.H."/>
            <person name="Detter J.C."/>
            <person name="Dong Q."/>
            <person name="Dusheyko S."/>
            <person name="Eads B.D."/>
            <person name="Frohlich T."/>
            <person name="Geiler-Samerotte K.A."/>
            <person name="Gerlach D."/>
            <person name="Hatcher P."/>
            <person name="Jogdeo S."/>
            <person name="Krijgsveld J."/>
            <person name="Kriventseva E.V."/>
            <person name="Kultz D."/>
            <person name="Laforsch C."/>
            <person name="Lindquist E."/>
            <person name="Lopez J."/>
            <person name="Manak J.R."/>
            <person name="Muller J."/>
            <person name="Pangilinan J."/>
            <person name="Patwardhan R.P."/>
            <person name="Pitluck S."/>
            <person name="Pritham E.J."/>
            <person name="Rechtsteiner A."/>
            <person name="Rho M."/>
            <person name="Rogozin I.B."/>
            <person name="Sakarya O."/>
            <person name="Salamov A."/>
            <person name="Schaack S."/>
            <person name="Shapiro H."/>
            <person name="Shiga Y."/>
            <person name="Skalitzky C."/>
            <person name="Smith Z."/>
            <person name="Souvorov A."/>
            <person name="Sung W."/>
            <person name="Tang Z."/>
            <person name="Tsuchiya D."/>
            <person name="Tu H."/>
            <person name="Vos H."/>
            <person name="Wang M."/>
            <person name="Wolf Y.I."/>
            <person name="Yamagata H."/>
            <person name="Yamada T."/>
            <person name="Ye Y."/>
            <person name="Shaw J.R."/>
            <person name="Andrews J."/>
            <person name="Crease T.J."/>
            <person name="Tang H."/>
            <person name="Lucas S.M."/>
            <person name="Robertson H.M."/>
            <person name="Bork P."/>
            <person name="Koonin E.V."/>
            <person name="Zdobnov E.M."/>
            <person name="Grigoriev I.V."/>
            <person name="Lynch M."/>
            <person name="Boore J.L."/>
        </authorList>
    </citation>
    <scope>NUCLEOTIDE SEQUENCE [LARGE SCALE GENOMIC DNA]</scope>
</reference>
<protein>
    <submittedName>
        <fullName evidence="2">Uncharacterized protein</fullName>
    </submittedName>
</protein>
<name>E9G683_DAPPU</name>
<sequence>MERSAYCIEYLAIHFLHWTDRNRWEEKKGKSRFIVSNAFSGSESSSEDGRKSLDAGVMEMQPVLFGKSVFASDGRAVSTSAAPGGPSTPTNIGGL</sequence>
<evidence type="ECO:0000313" key="2">
    <source>
        <dbReference type="EMBL" id="EFX85036.1"/>
    </source>
</evidence>
<feature type="compositionally biased region" description="Polar residues" evidence="1">
    <location>
        <begin position="77"/>
        <end position="95"/>
    </location>
</feature>
<dbReference type="HOGENOM" id="CLU_2374863_0_0_1"/>
<keyword evidence="3" id="KW-1185">Reference proteome</keyword>